<protein>
    <submittedName>
        <fullName evidence="2">Uncharacterized protein</fullName>
    </submittedName>
</protein>
<accession>B1X358</accession>
<sequence length="46" mass="5482">MHPRKGKLAFFEEKKMITLLILSFIALITLTLIFEVIFYKEEHQSL</sequence>
<keyword evidence="1" id="KW-0812">Transmembrane</keyword>
<geneLocation type="plasmid" evidence="2 3">
    <name>A</name>
</geneLocation>
<dbReference type="HOGENOM" id="CLU_3182718_0_0_3"/>
<evidence type="ECO:0000313" key="2">
    <source>
        <dbReference type="EMBL" id="ACB54569.1"/>
    </source>
</evidence>
<dbReference type="EMBL" id="CP000808">
    <property type="protein sequence ID" value="ACB54569.1"/>
    <property type="molecule type" value="Genomic_DNA"/>
</dbReference>
<evidence type="ECO:0000256" key="1">
    <source>
        <dbReference type="SAM" id="Phobius"/>
    </source>
</evidence>
<organism evidence="2 3">
    <name type="scientific">Crocosphaera subtropica (strain ATCC 51142 / BH68)</name>
    <name type="common">Cyanothece sp. (strain ATCC 51142)</name>
    <dbReference type="NCBI Taxonomy" id="43989"/>
    <lineage>
        <taxon>Bacteria</taxon>
        <taxon>Bacillati</taxon>
        <taxon>Cyanobacteriota</taxon>
        <taxon>Cyanophyceae</taxon>
        <taxon>Oscillatoriophycideae</taxon>
        <taxon>Chroococcales</taxon>
        <taxon>Aphanothecaceae</taxon>
        <taxon>Crocosphaera</taxon>
        <taxon>Crocosphaera subtropica</taxon>
    </lineage>
</organism>
<name>B1X358_CROS5</name>
<dbReference type="AlphaFoldDB" id="B1X358"/>
<keyword evidence="1" id="KW-1133">Transmembrane helix</keyword>
<feature type="transmembrane region" description="Helical" evidence="1">
    <location>
        <begin position="20"/>
        <end position="39"/>
    </location>
</feature>
<gene>
    <name evidence="2" type="ordered locus">cce_5223</name>
</gene>
<keyword evidence="1" id="KW-0472">Membrane</keyword>
<reference evidence="2 3" key="1">
    <citation type="journal article" date="2008" name="Proc. Natl. Acad. Sci. U.S.A.">
        <title>The genome of Cyanothece 51142, a unicellular diazotrophic cyanobacterium important in the marine nitrogen cycle.</title>
        <authorList>
            <person name="Welsh E.A."/>
            <person name="Liberton M."/>
            <person name="Stoeckel J."/>
            <person name="Loh T."/>
            <person name="Elvitigala T."/>
            <person name="Wang C."/>
            <person name="Wollam A."/>
            <person name="Fulton R.S."/>
            <person name="Clifton S.W."/>
            <person name="Jacobs J.M."/>
            <person name="Aurora R."/>
            <person name="Ghosh B.K."/>
            <person name="Sherman L.A."/>
            <person name="Smith R.D."/>
            <person name="Wilson R.K."/>
            <person name="Pakrasi H.B."/>
        </authorList>
    </citation>
    <scope>NUCLEOTIDE SEQUENCE [LARGE SCALE GENOMIC DNA]</scope>
    <source>
        <strain evidence="3">ATCC 51142 / BH68</strain>
        <plasmid evidence="3">A</plasmid>
    </source>
</reference>
<keyword evidence="2" id="KW-0614">Plasmid</keyword>
<dbReference type="Proteomes" id="UP000001203">
    <property type="component" value="Plasmid A"/>
</dbReference>
<keyword evidence="3" id="KW-1185">Reference proteome</keyword>
<proteinExistence type="predicted"/>
<evidence type="ECO:0000313" key="3">
    <source>
        <dbReference type="Proteomes" id="UP000001203"/>
    </source>
</evidence>
<dbReference type="KEGG" id="cyt:cce_5223"/>